<proteinExistence type="inferred from homology"/>
<dbReference type="Pfam" id="PF00535">
    <property type="entry name" value="Glycos_transf_2"/>
    <property type="match status" value="1"/>
</dbReference>
<dbReference type="EMBL" id="CAJHZY010000049">
    <property type="protein sequence ID" value="CAD7767057.1"/>
    <property type="molecule type" value="Genomic_DNA"/>
</dbReference>
<evidence type="ECO:0000313" key="5">
    <source>
        <dbReference type="EMBL" id="CAD7767057.1"/>
    </source>
</evidence>
<reference evidence="5" key="1">
    <citation type="submission" date="2020-12" db="EMBL/GenBank/DDBJ databases">
        <authorList>
            <person name="Hahn C.J."/>
            <person name="Laso-Perez R."/>
            <person name="Vulcano F."/>
            <person name="Vaziourakis K.-M."/>
            <person name="Stokke R."/>
            <person name="Steen I.H."/>
            <person name="Teske A."/>
            <person name="Boetius A."/>
            <person name="Liebeke M."/>
            <person name="Amann R."/>
            <person name="Knittel K."/>
        </authorList>
    </citation>
    <scope>NUCLEOTIDE SEQUENCE</scope>
    <source>
        <strain evidence="5">Gfbio:c6db26ca-90af-429b-aeed-0e3e8aed0b5e:GoM-Arc1_AMV-AAA_792_C10</strain>
    </source>
</reference>
<dbReference type="PANTHER" id="PTHR43179">
    <property type="entry name" value="RHAMNOSYLTRANSFERASE WBBL"/>
    <property type="match status" value="1"/>
</dbReference>
<evidence type="ECO:0000259" key="4">
    <source>
        <dbReference type="Pfam" id="PF00535"/>
    </source>
</evidence>
<evidence type="ECO:0000256" key="3">
    <source>
        <dbReference type="ARBA" id="ARBA00022679"/>
    </source>
</evidence>
<name>A0A811ZZY7_9EURY</name>
<evidence type="ECO:0000313" key="6">
    <source>
        <dbReference type="Proteomes" id="UP000614580"/>
    </source>
</evidence>
<organism evidence="5 6">
    <name type="scientific">Candidatus Argoarchaeum ethanivorans</name>
    <dbReference type="NCBI Taxonomy" id="2608793"/>
    <lineage>
        <taxon>Archaea</taxon>
        <taxon>Methanobacteriati</taxon>
        <taxon>Methanobacteriota</taxon>
        <taxon>Stenosarchaea group</taxon>
        <taxon>Methanomicrobia</taxon>
        <taxon>Methanosarcinales</taxon>
        <taxon>Methanosarcinales incertae sedis</taxon>
        <taxon>GOM Arc I cluster</taxon>
        <taxon>Candidatus Argoarchaeum</taxon>
    </lineage>
</organism>
<keyword evidence="2" id="KW-0328">Glycosyltransferase</keyword>
<dbReference type="Gene3D" id="3.90.550.10">
    <property type="entry name" value="Spore Coat Polysaccharide Biosynthesis Protein SpsA, Chain A"/>
    <property type="match status" value="1"/>
</dbReference>
<dbReference type="Proteomes" id="UP000614580">
    <property type="component" value="Unassembled WGS sequence"/>
</dbReference>
<accession>A0A811ZZY7</accession>
<keyword evidence="3" id="KW-0808">Transferase</keyword>
<dbReference type="GO" id="GO:0016757">
    <property type="term" value="F:glycosyltransferase activity"/>
    <property type="evidence" value="ECO:0007669"/>
    <property type="project" value="UniProtKB-KW"/>
</dbReference>
<gene>
    <name evidence="5" type="ORF">DNFNHJIP_00463</name>
</gene>
<evidence type="ECO:0000256" key="2">
    <source>
        <dbReference type="ARBA" id="ARBA00022676"/>
    </source>
</evidence>
<dbReference type="SUPFAM" id="SSF53448">
    <property type="entry name" value="Nucleotide-diphospho-sugar transferases"/>
    <property type="match status" value="1"/>
</dbReference>
<sequence length="282" mass="32355">MDRVAVLITCHNRKDTTLICLKMLYKQRNIDLINLDVYLVDDGSTDGTKQAVANKYKNIKILEGDGKLYWCGGMRLAWSEAMKTHYDAYLWLNDDTLLYEGALMTLITTWKHKLAIGKGGIIVGTTCDSKIGKASYGGYLNDSSNPIEPLEVPQRCDLINGNIVLVPNHVFERLGNLSNIYTHSMGDKDYSLRAGKKGIPIWVAPGFQGECKRNSPPEWTLEVFPLVHRFKILHSPKGLPPREYRAYLKLRNGNRWPLYMIKLYLRVFIPQLWRLKRRNNLL</sequence>
<comment type="caution">
    <text evidence="5">The sequence shown here is derived from an EMBL/GenBank/DDBJ whole genome shotgun (WGS) entry which is preliminary data.</text>
</comment>
<dbReference type="InterPro" id="IPR029044">
    <property type="entry name" value="Nucleotide-diphossugar_trans"/>
</dbReference>
<dbReference type="InterPro" id="IPR001173">
    <property type="entry name" value="Glyco_trans_2-like"/>
</dbReference>
<protein>
    <recommendedName>
        <fullName evidence="4">Glycosyltransferase 2-like domain-containing protein</fullName>
    </recommendedName>
</protein>
<evidence type="ECO:0000256" key="1">
    <source>
        <dbReference type="ARBA" id="ARBA00006739"/>
    </source>
</evidence>
<dbReference type="AlphaFoldDB" id="A0A811ZZY7"/>
<feature type="domain" description="Glycosyltransferase 2-like" evidence="4">
    <location>
        <begin position="6"/>
        <end position="114"/>
    </location>
</feature>
<comment type="similarity">
    <text evidence="1">Belongs to the glycosyltransferase 2 family.</text>
</comment>
<dbReference type="PANTHER" id="PTHR43179:SF12">
    <property type="entry name" value="GALACTOFURANOSYLTRANSFERASE GLFT2"/>
    <property type="match status" value="1"/>
</dbReference>